<reference evidence="4 5" key="1">
    <citation type="submission" date="2023-08" db="EMBL/GenBank/DDBJ databases">
        <title>The draft genome sequence of Paracraurococcus sp. LOR1-02.</title>
        <authorList>
            <person name="Kingkaew E."/>
            <person name="Tanasupawat S."/>
        </authorList>
    </citation>
    <scope>NUCLEOTIDE SEQUENCE [LARGE SCALE GENOMIC DNA]</scope>
    <source>
        <strain evidence="4 5">LOR1-02</strain>
    </source>
</reference>
<organism evidence="4 5">
    <name type="scientific">Paracraurococcus lichenis</name>
    <dbReference type="NCBI Taxonomy" id="3064888"/>
    <lineage>
        <taxon>Bacteria</taxon>
        <taxon>Pseudomonadati</taxon>
        <taxon>Pseudomonadota</taxon>
        <taxon>Alphaproteobacteria</taxon>
        <taxon>Acetobacterales</taxon>
        <taxon>Roseomonadaceae</taxon>
        <taxon>Paracraurococcus</taxon>
    </lineage>
</organism>
<protein>
    <submittedName>
        <fullName evidence="4">Response regulator</fullName>
    </submittedName>
</protein>
<dbReference type="PROSITE" id="PS50110">
    <property type="entry name" value="RESPONSE_REGULATORY"/>
    <property type="match status" value="1"/>
</dbReference>
<evidence type="ECO:0000313" key="5">
    <source>
        <dbReference type="Proteomes" id="UP001243009"/>
    </source>
</evidence>
<evidence type="ECO:0000256" key="2">
    <source>
        <dbReference type="SAM" id="MobiDB-lite"/>
    </source>
</evidence>
<dbReference type="SUPFAM" id="SSF52172">
    <property type="entry name" value="CheY-like"/>
    <property type="match status" value="1"/>
</dbReference>
<comment type="caution">
    <text evidence="4">The sequence shown here is derived from an EMBL/GenBank/DDBJ whole genome shotgun (WGS) entry which is preliminary data.</text>
</comment>
<evidence type="ECO:0000313" key="4">
    <source>
        <dbReference type="EMBL" id="MDO9713955.1"/>
    </source>
</evidence>
<evidence type="ECO:0000256" key="1">
    <source>
        <dbReference type="PROSITE-ProRule" id="PRU00169"/>
    </source>
</evidence>
<feature type="region of interest" description="Disordered" evidence="2">
    <location>
        <begin position="139"/>
        <end position="164"/>
    </location>
</feature>
<sequence>MHTKHVPHHCAVLRGRRVLVVEREALTAMLITGSVRDAGAEVIGPAFAVSEALELIECAEADGGLSAAVLNIDFQGTVVSPITDRLAALGVPFVVAIGYNEGSDCEDPAAAPVLVKPFSPDVLVAATELMAALSPAARANTGPRANSAETVQSRGGRLLGRPIR</sequence>
<keyword evidence="5" id="KW-1185">Reference proteome</keyword>
<comment type="caution">
    <text evidence="1">Lacks conserved residue(s) required for the propagation of feature annotation.</text>
</comment>
<dbReference type="InterPro" id="IPR011006">
    <property type="entry name" value="CheY-like_superfamily"/>
</dbReference>
<dbReference type="Gene3D" id="3.40.50.2300">
    <property type="match status" value="1"/>
</dbReference>
<dbReference type="RefSeq" id="WP_305108802.1">
    <property type="nucleotide sequence ID" value="NZ_JAUTWS010000141.1"/>
</dbReference>
<feature type="compositionally biased region" description="Polar residues" evidence="2">
    <location>
        <begin position="143"/>
        <end position="153"/>
    </location>
</feature>
<accession>A0ABT9EDI8</accession>
<name>A0ABT9EDI8_9PROT</name>
<feature type="domain" description="Response regulatory" evidence="3">
    <location>
        <begin position="17"/>
        <end position="131"/>
    </location>
</feature>
<dbReference type="Proteomes" id="UP001243009">
    <property type="component" value="Unassembled WGS sequence"/>
</dbReference>
<dbReference type="InterPro" id="IPR001789">
    <property type="entry name" value="Sig_transdc_resp-reg_receiver"/>
</dbReference>
<proteinExistence type="predicted"/>
<dbReference type="EMBL" id="JAUTWS010000141">
    <property type="protein sequence ID" value="MDO9713955.1"/>
    <property type="molecule type" value="Genomic_DNA"/>
</dbReference>
<evidence type="ECO:0000259" key="3">
    <source>
        <dbReference type="PROSITE" id="PS50110"/>
    </source>
</evidence>
<gene>
    <name evidence="4" type="ORF">Q7A36_36970</name>
</gene>